<name>A0AAP2RI02_9FIRM</name>
<feature type="domain" description="Sporulation regulator WhiA C-terminal" evidence="5">
    <location>
        <begin position="219"/>
        <end position="302"/>
    </location>
</feature>
<dbReference type="Proteomes" id="UP001299265">
    <property type="component" value="Unassembled WGS sequence"/>
</dbReference>
<dbReference type="GO" id="GO:0043937">
    <property type="term" value="P:regulation of sporulation"/>
    <property type="evidence" value="ECO:0007669"/>
    <property type="project" value="InterPro"/>
</dbReference>
<keyword evidence="3 4" id="KW-0131">Cell cycle</keyword>
<comment type="caution">
    <text evidence="8">The sequence shown here is derived from an EMBL/GenBank/DDBJ whole genome shotgun (WGS) entry which is preliminary data.</text>
</comment>
<evidence type="ECO:0000259" key="6">
    <source>
        <dbReference type="Pfam" id="PF10298"/>
    </source>
</evidence>
<dbReference type="InterPro" id="IPR039518">
    <property type="entry name" value="WhiA_LAGLIDADG_dom"/>
</dbReference>
<dbReference type="InterPro" id="IPR023054">
    <property type="entry name" value="Sporulation_regulator_WhiA_C"/>
</dbReference>
<keyword evidence="1 4" id="KW-0132">Cell division</keyword>
<dbReference type="InterPro" id="IPR003802">
    <property type="entry name" value="Sporulation_regulator_WhiA"/>
</dbReference>
<dbReference type="InterPro" id="IPR018478">
    <property type="entry name" value="Sporu_reg_WhiA_N_dom"/>
</dbReference>
<evidence type="ECO:0000259" key="7">
    <source>
        <dbReference type="Pfam" id="PF14527"/>
    </source>
</evidence>
<reference evidence="8 9" key="1">
    <citation type="submission" date="2021-11" db="EMBL/GenBank/DDBJ databases">
        <title>Lacrimispora sp. nov. NSJ-141 isolated from human feces.</title>
        <authorList>
            <person name="Abdugheni R."/>
        </authorList>
    </citation>
    <scope>NUCLEOTIDE SEQUENCE [LARGE SCALE GENOMIC DNA]</scope>
    <source>
        <strain evidence="8 9">NSJ-141</strain>
    </source>
</reference>
<proteinExistence type="inferred from homology"/>
<dbReference type="Pfam" id="PF02650">
    <property type="entry name" value="HTH_WhiA"/>
    <property type="match status" value="1"/>
</dbReference>
<dbReference type="GO" id="GO:0051301">
    <property type="term" value="P:cell division"/>
    <property type="evidence" value="ECO:0007669"/>
    <property type="project" value="UniProtKB-UniRule"/>
</dbReference>
<dbReference type="SUPFAM" id="SSF55608">
    <property type="entry name" value="Homing endonucleases"/>
    <property type="match status" value="1"/>
</dbReference>
<comment type="function">
    <text evidence="4">Involved in cell division and chromosome segregation.</text>
</comment>
<evidence type="ECO:0000256" key="3">
    <source>
        <dbReference type="ARBA" id="ARBA00023306"/>
    </source>
</evidence>
<dbReference type="EMBL" id="JAJNOR010000001">
    <property type="protein sequence ID" value="MCD2491824.1"/>
    <property type="molecule type" value="Genomic_DNA"/>
</dbReference>
<evidence type="ECO:0000313" key="9">
    <source>
        <dbReference type="Proteomes" id="UP001299265"/>
    </source>
</evidence>
<sequence>MSFSSKVKEELSRQVSSARHCQIAEAAAIFRMCGRIAAVGDGQYQLVLRIENQAVAKKFSALLKKSFDISPEAAVGGDAHTLAVCGSGDVLRVLRAMKLIDEQECPEERKDFISSMVVQNSCCKRAFIRGAFLAGGSISNPEKSYHLEIVCANAEKAAQLQTLISSFDIEAKTVLRKKYHVLYIKEGNQIVDMLGVMGANVALMELENVRILKEMRGTVNRKVNCETANINKTVSAAVEQMNDILYIRDRIGFDKLPEGLEEVAVARLEQPDATLKELGCSLEPPVGKSGVNHRLRKLKELASALREDEEESL</sequence>
<evidence type="ECO:0000313" key="8">
    <source>
        <dbReference type="EMBL" id="MCD2491824.1"/>
    </source>
</evidence>
<evidence type="ECO:0000259" key="5">
    <source>
        <dbReference type="Pfam" id="PF02650"/>
    </source>
</evidence>
<feature type="domain" description="Sporulation transcription regulator WhiA N-terminal" evidence="6">
    <location>
        <begin position="19"/>
        <end position="75"/>
    </location>
</feature>
<accession>A0AAP2RI02</accession>
<dbReference type="Gene3D" id="3.10.28.10">
    <property type="entry name" value="Homing endonucleases"/>
    <property type="match status" value="1"/>
</dbReference>
<dbReference type="NCBIfam" id="TIGR00647">
    <property type="entry name" value="DNA_bind_WhiA"/>
    <property type="match status" value="1"/>
</dbReference>
<gene>
    <name evidence="4 8" type="primary">whiA</name>
    <name evidence="8" type="ORF">LQE92_04190</name>
</gene>
<dbReference type="PANTHER" id="PTHR37307:SF1">
    <property type="entry name" value="CELL DIVISION PROTEIN WHIA-RELATED"/>
    <property type="match status" value="1"/>
</dbReference>
<evidence type="ECO:0000256" key="1">
    <source>
        <dbReference type="ARBA" id="ARBA00022618"/>
    </source>
</evidence>
<dbReference type="AlphaFoldDB" id="A0AAP2RI02"/>
<keyword evidence="9" id="KW-1185">Reference proteome</keyword>
<dbReference type="HAMAP" id="MF_01420">
    <property type="entry name" value="HTH_type_WhiA"/>
    <property type="match status" value="1"/>
</dbReference>
<dbReference type="InterPro" id="IPR027434">
    <property type="entry name" value="Homing_endonucl"/>
</dbReference>
<keyword evidence="2 4" id="KW-0238">DNA-binding</keyword>
<dbReference type="GO" id="GO:0003677">
    <property type="term" value="F:DNA binding"/>
    <property type="evidence" value="ECO:0007669"/>
    <property type="project" value="UniProtKB-UniRule"/>
</dbReference>
<evidence type="ECO:0000256" key="4">
    <source>
        <dbReference type="HAMAP-Rule" id="MF_01420"/>
    </source>
</evidence>
<dbReference type="RefSeq" id="WP_231061731.1">
    <property type="nucleotide sequence ID" value="NZ_JAJNOR010000001.1"/>
</dbReference>
<feature type="domain" description="WhiA LAGLIDADG-like" evidence="7">
    <location>
        <begin position="125"/>
        <end position="216"/>
    </location>
</feature>
<comment type="similarity">
    <text evidence="4">Belongs to the WhiA family.</text>
</comment>
<dbReference type="Pfam" id="PF14527">
    <property type="entry name" value="LAGLIDADG_WhiA"/>
    <property type="match status" value="1"/>
</dbReference>
<dbReference type="PANTHER" id="PTHR37307">
    <property type="entry name" value="CELL DIVISION PROTEIN WHIA-RELATED"/>
    <property type="match status" value="1"/>
</dbReference>
<organism evidence="8 9">
    <name type="scientific">Lientehia hominis</name>
    <dbReference type="NCBI Taxonomy" id="2897778"/>
    <lineage>
        <taxon>Bacteria</taxon>
        <taxon>Bacillati</taxon>
        <taxon>Bacillota</taxon>
        <taxon>Clostridia</taxon>
        <taxon>Lachnospirales</taxon>
        <taxon>Lachnospiraceae</taxon>
        <taxon>Lientehia</taxon>
    </lineage>
</organism>
<dbReference type="Pfam" id="PF10298">
    <property type="entry name" value="WhiA_N"/>
    <property type="match status" value="1"/>
</dbReference>
<evidence type="ECO:0000256" key="2">
    <source>
        <dbReference type="ARBA" id="ARBA00023125"/>
    </source>
</evidence>
<protein>
    <recommendedName>
        <fullName evidence="4">Probable cell division protein WhiA</fullName>
    </recommendedName>
</protein>